<evidence type="ECO:0000313" key="1">
    <source>
        <dbReference type="EMBL" id="GFH43560.1"/>
    </source>
</evidence>
<dbReference type="Proteomes" id="UP001054902">
    <property type="component" value="Unassembled WGS sequence"/>
</dbReference>
<comment type="caution">
    <text evidence="1">The sequence shown here is derived from an EMBL/GenBank/DDBJ whole genome shotgun (WGS) entry which is preliminary data.</text>
</comment>
<keyword evidence="2" id="KW-1185">Reference proteome</keyword>
<name>A0AAD3CF82_9STRA</name>
<protein>
    <submittedName>
        <fullName evidence="1">Uncharacterized protein</fullName>
    </submittedName>
</protein>
<reference evidence="1 2" key="1">
    <citation type="journal article" date="2021" name="Sci. Rep.">
        <title>The genome of the diatom Chaetoceros tenuissimus carries an ancient integrated fragment of an extant virus.</title>
        <authorList>
            <person name="Hongo Y."/>
            <person name="Kimura K."/>
            <person name="Takaki Y."/>
            <person name="Yoshida Y."/>
            <person name="Baba S."/>
            <person name="Kobayashi G."/>
            <person name="Nagasaki K."/>
            <person name="Hano T."/>
            <person name="Tomaru Y."/>
        </authorList>
    </citation>
    <scope>NUCLEOTIDE SEQUENCE [LARGE SCALE GENOMIC DNA]</scope>
    <source>
        <strain evidence="1 2">NIES-3715</strain>
    </source>
</reference>
<evidence type="ECO:0000313" key="2">
    <source>
        <dbReference type="Proteomes" id="UP001054902"/>
    </source>
</evidence>
<gene>
    <name evidence="1" type="ORF">CTEN210_00033</name>
</gene>
<organism evidence="1 2">
    <name type="scientific">Chaetoceros tenuissimus</name>
    <dbReference type="NCBI Taxonomy" id="426638"/>
    <lineage>
        <taxon>Eukaryota</taxon>
        <taxon>Sar</taxon>
        <taxon>Stramenopiles</taxon>
        <taxon>Ochrophyta</taxon>
        <taxon>Bacillariophyta</taxon>
        <taxon>Coscinodiscophyceae</taxon>
        <taxon>Chaetocerotophycidae</taxon>
        <taxon>Chaetocerotales</taxon>
        <taxon>Chaetocerotaceae</taxon>
        <taxon>Chaetoceros</taxon>
    </lineage>
</organism>
<proteinExistence type="predicted"/>
<accession>A0AAD3CF82</accession>
<dbReference type="Gene3D" id="3.60.130.30">
    <property type="match status" value="1"/>
</dbReference>
<dbReference type="AlphaFoldDB" id="A0AAD3CF82"/>
<dbReference type="EMBL" id="BLLK01000008">
    <property type="protein sequence ID" value="GFH43560.1"/>
    <property type="molecule type" value="Genomic_DNA"/>
</dbReference>
<sequence>MTLYEYTHWVTAAGEKFLKIYATFKTASLEVEIKESQAQGLWLDLEFICGVANKKNKKDNIVHKGGHKLYTHHLCEDAWGLKDKSKFIVFQKGEKKVSLIVIKGGLSTDGKRALEYFQKMHVIVNPVLMKLCCKISGWPIAELIKQGFNLAGSKRKYGSENTTPLGFTQSGRSGKNCYLNKDGVEKEFQVENPCSRMSYYKFGDEIEDVKKLWNNEKFGIAQKLGKEWNEVKPLFDAYFDDMKAAYLAHMKYFFEPSARTDPVRMNEVYFGEKFHFSSNLFDQNHTCAVHHDTKPLQKGFPSGITAMGLNEDGTNRFLRQGDGELCFIELGCNVQYNKGDIVLMDPMLYHGLLPLKGPRFSLVLYNNRGTL</sequence>